<dbReference type="InterPro" id="IPR036034">
    <property type="entry name" value="PDZ_sf"/>
</dbReference>
<evidence type="ECO:0000256" key="1">
    <source>
        <dbReference type="SAM" id="MobiDB-lite"/>
    </source>
</evidence>
<evidence type="ECO:0000313" key="3">
    <source>
        <dbReference type="EMBL" id="MBW14316.1"/>
    </source>
</evidence>
<dbReference type="AlphaFoldDB" id="A0A2H8TJL3"/>
<feature type="region of interest" description="Disordered" evidence="1">
    <location>
        <begin position="1"/>
        <end position="57"/>
    </location>
</feature>
<dbReference type="SMART" id="SM00228">
    <property type="entry name" value="PDZ"/>
    <property type="match status" value="2"/>
</dbReference>
<accession>A0A2H8TJL3</accession>
<feature type="domain" description="PDZ" evidence="2">
    <location>
        <begin position="360"/>
        <end position="443"/>
    </location>
</feature>
<reference evidence="3" key="1">
    <citation type="submission" date="2017-10" db="EMBL/GenBank/DDBJ databases">
        <title>Transcriptome Assembly of Sugarcane Aphid Adults.</title>
        <authorList>
            <person name="Scully E.D."/>
            <person name="Palmer N.A."/>
            <person name="Geib S.M."/>
            <person name="Sarath G."/>
            <person name="Sattler S.E."/>
        </authorList>
    </citation>
    <scope>NUCLEOTIDE SEQUENCE</scope>
    <source>
        <tissue evidence="3">Whole body</tissue>
    </source>
</reference>
<protein>
    <submittedName>
        <fullName evidence="3">Multiple PDZ domain protein</fullName>
    </submittedName>
</protein>
<dbReference type="PROSITE" id="PS50106">
    <property type="entry name" value="PDZ"/>
    <property type="match status" value="2"/>
</dbReference>
<dbReference type="Gene3D" id="2.30.42.10">
    <property type="match status" value="2"/>
</dbReference>
<organism evidence="3">
    <name type="scientific">Melanaphis sacchari</name>
    <dbReference type="NCBI Taxonomy" id="742174"/>
    <lineage>
        <taxon>Eukaryota</taxon>
        <taxon>Metazoa</taxon>
        <taxon>Ecdysozoa</taxon>
        <taxon>Arthropoda</taxon>
        <taxon>Hexapoda</taxon>
        <taxon>Insecta</taxon>
        <taxon>Pterygota</taxon>
        <taxon>Neoptera</taxon>
        <taxon>Paraneoptera</taxon>
        <taxon>Hemiptera</taxon>
        <taxon>Sternorrhyncha</taxon>
        <taxon>Aphidomorpha</taxon>
        <taxon>Aphidoidea</taxon>
        <taxon>Aphididae</taxon>
        <taxon>Aphidini</taxon>
        <taxon>Melanaphis</taxon>
    </lineage>
</organism>
<dbReference type="PANTHER" id="PTHR11324">
    <property type="entry name" value="IL16-RELATED"/>
    <property type="match status" value="1"/>
</dbReference>
<evidence type="ECO:0000259" key="2">
    <source>
        <dbReference type="PROSITE" id="PS50106"/>
    </source>
</evidence>
<dbReference type="CDD" id="cd00136">
    <property type="entry name" value="PDZ_canonical"/>
    <property type="match status" value="1"/>
</dbReference>
<dbReference type="SUPFAM" id="SSF50156">
    <property type="entry name" value="PDZ domain-like"/>
    <property type="match status" value="2"/>
</dbReference>
<dbReference type="Pfam" id="PF00595">
    <property type="entry name" value="PDZ"/>
    <property type="match status" value="2"/>
</dbReference>
<dbReference type="EMBL" id="GFXV01002511">
    <property type="protein sequence ID" value="MBW14316.1"/>
    <property type="molecule type" value="Transcribed_RNA"/>
</dbReference>
<dbReference type="InterPro" id="IPR001478">
    <property type="entry name" value="PDZ"/>
</dbReference>
<dbReference type="CDD" id="cd06759">
    <property type="entry name" value="PDZ3_PDZD2-PDZ1_hPro-IL-16-like"/>
    <property type="match status" value="1"/>
</dbReference>
<dbReference type="PANTHER" id="PTHR11324:SF16">
    <property type="entry name" value="PDZ DOMAIN-CONTAINING PROTEIN 2"/>
    <property type="match status" value="1"/>
</dbReference>
<proteinExistence type="predicted"/>
<dbReference type="OrthoDB" id="6022711at2759"/>
<name>A0A2H8TJL3_9HEMI</name>
<feature type="region of interest" description="Disordered" evidence="1">
    <location>
        <begin position="264"/>
        <end position="297"/>
    </location>
</feature>
<sequence>MRLFKRRCSDPSPQLVSLSPIEQDHRDVSPGYTTPKGCTTPDNGSPKPQKKSLATWGKKVGKKWDQLKRSDSSEILQVSPNRRRQWSPISTKNINNQDIEFHQNYIDKLHNNQNKRLSRIESIRSIEEPRTLEEKDQNWLKEKCQKGLEDLYAMENPSKIKITPPKIMSIKKTSLSVNIDENPLEEQCILEYLISNKNILGLQNSIDDLKTLSYEDLLNVFNQATNRVNQNSYIKNRRRRHTSFGETFMINKIDEKNRVVIKADESGYESDSTRNGGDSPRGSIKSQSSVDNDEFSRKNIRMGLRRGDVKELQVGSNVEVLSLVCNECKKPEQNMSLYQRFLLKKNSCASPSDRHTEIKTIRFNKRLGEDVGVNMECRDSSSRTRTLYITALSGPAARDGKLCIQDEIMKINGTRVKGLRRQDVESILRSSKYSVEFVVSRSKCQPTSNTEQVLLIQKPPTVPKYPAKLEEVHEPLYSRQSSLPEIKLEEKPKMTGMRKFSVHLDQTRPKHTQIPRLPRPRSLSISLKTVVFHKGPGYKSLGFSIVGGIDSPKGSMGIFVKTIFPTGQAAESQLLKEGDEIISVNGKSMDGFKHSQAIALFKEVKCGQIVIQVGRRDLIKRNSKSKSCDELDKVVRVR</sequence>
<gene>
    <name evidence="3" type="primary">Mpdz_0</name>
</gene>
<feature type="domain" description="PDZ" evidence="2">
    <location>
        <begin position="529"/>
        <end position="603"/>
    </location>
</feature>